<dbReference type="EMBL" id="SJPZ01000002">
    <property type="protein sequence ID" value="TWU62564.1"/>
    <property type="molecule type" value="Genomic_DNA"/>
</dbReference>
<dbReference type="AlphaFoldDB" id="A0A5C6FMP9"/>
<dbReference type="Proteomes" id="UP000316476">
    <property type="component" value="Unassembled WGS sequence"/>
</dbReference>
<protein>
    <submittedName>
        <fullName evidence="2">Uncharacterized protein</fullName>
    </submittedName>
</protein>
<organism evidence="2 3">
    <name type="scientific">Crateriforma conspicua</name>
    <dbReference type="NCBI Taxonomy" id="2527996"/>
    <lineage>
        <taxon>Bacteria</taxon>
        <taxon>Pseudomonadati</taxon>
        <taxon>Planctomycetota</taxon>
        <taxon>Planctomycetia</taxon>
        <taxon>Planctomycetales</taxon>
        <taxon>Planctomycetaceae</taxon>
        <taxon>Crateriforma</taxon>
    </lineage>
</organism>
<reference evidence="2 3" key="1">
    <citation type="submission" date="2019-02" db="EMBL/GenBank/DDBJ databases">
        <title>Deep-cultivation of Planctomycetes and their phenomic and genomic characterization uncovers novel biology.</title>
        <authorList>
            <person name="Wiegand S."/>
            <person name="Jogler M."/>
            <person name="Boedeker C."/>
            <person name="Pinto D."/>
            <person name="Vollmers J."/>
            <person name="Rivas-Marin E."/>
            <person name="Kohn T."/>
            <person name="Peeters S.H."/>
            <person name="Heuer A."/>
            <person name="Rast P."/>
            <person name="Oberbeckmann S."/>
            <person name="Bunk B."/>
            <person name="Jeske O."/>
            <person name="Meyerdierks A."/>
            <person name="Storesund J.E."/>
            <person name="Kallscheuer N."/>
            <person name="Luecker S."/>
            <person name="Lage O.M."/>
            <person name="Pohl T."/>
            <person name="Merkel B.J."/>
            <person name="Hornburger P."/>
            <person name="Mueller R.-W."/>
            <person name="Bruemmer F."/>
            <person name="Labrenz M."/>
            <person name="Spormann A.M."/>
            <person name="Op Den Camp H."/>
            <person name="Overmann J."/>
            <person name="Amann R."/>
            <person name="Jetten M.S.M."/>
            <person name="Mascher T."/>
            <person name="Medema M.H."/>
            <person name="Devos D.P."/>
            <person name="Kaster A.-K."/>
            <person name="Ovreas L."/>
            <person name="Rohde M."/>
            <person name="Galperin M.Y."/>
            <person name="Jogler C."/>
        </authorList>
    </citation>
    <scope>NUCLEOTIDE SEQUENCE [LARGE SCALE GENOMIC DNA]</scope>
    <source>
        <strain evidence="2 3">V7</strain>
    </source>
</reference>
<gene>
    <name evidence="2" type="ORF">V7x_42990</name>
</gene>
<feature type="coiled-coil region" evidence="1">
    <location>
        <begin position="227"/>
        <end position="265"/>
    </location>
</feature>
<evidence type="ECO:0000313" key="2">
    <source>
        <dbReference type="EMBL" id="TWU62564.1"/>
    </source>
</evidence>
<evidence type="ECO:0000256" key="1">
    <source>
        <dbReference type="SAM" id="Coils"/>
    </source>
</evidence>
<accession>A0A5C6FMP9</accession>
<name>A0A5C6FMP9_9PLAN</name>
<sequence>MGALFAALVFGVTAVAFKMHRHEQNQEIAKPSSDDSTGLLDNIKKKISGTTTSSDESTADLSKLDFELQRIALEIEFAQTKQSVHHFESAQADWSELVGATLSDSVGKRIAGNEGLLLQFLALRQMPAPSKPEPVARDILARLNEIQNGANDATNISAINRLRAALAETKQFTFVSFAFHQARLNQLQRIREAAVSHPEGEFELHATISLRAAALTNELTSVAEKAARDVQASIDEELRQLSKQRDEAADVVAKLNSQLARLARRERLDSQVESENTEQLVSRDDYNRELESIRTDLVAFTTPGYVQPESADKLVYHNTKRPFSYTALKRIGALEDSETGLAILLRVGGSKTATQQNDRPLGSFPRMNSISELRKPNVVARLKEAQRLLRQYGQLMVEDGLLSP</sequence>
<comment type="caution">
    <text evidence="2">The sequence shown here is derived from an EMBL/GenBank/DDBJ whole genome shotgun (WGS) entry which is preliminary data.</text>
</comment>
<evidence type="ECO:0000313" key="3">
    <source>
        <dbReference type="Proteomes" id="UP000316476"/>
    </source>
</evidence>
<proteinExistence type="predicted"/>
<keyword evidence="1" id="KW-0175">Coiled coil</keyword>